<evidence type="ECO:0000256" key="3">
    <source>
        <dbReference type="PROSITE-ProRule" id="PRU01005"/>
    </source>
</evidence>
<dbReference type="InterPro" id="IPR035940">
    <property type="entry name" value="CAP_sf"/>
</dbReference>
<evidence type="ECO:0000313" key="7">
    <source>
        <dbReference type="EMBL" id="AAH90555.1"/>
    </source>
</evidence>
<feature type="domain" description="ShKT" evidence="6">
    <location>
        <begin position="277"/>
        <end position="309"/>
    </location>
</feature>
<dbReference type="Gene3D" id="3.40.33.10">
    <property type="entry name" value="CAP"/>
    <property type="match status" value="1"/>
</dbReference>
<comment type="caution">
    <text evidence="3">Lacks conserved residue(s) required for the propagation of feature annotation.</text>
</comment>
<dbReference type="Ensembl" id="ENSXETT00000024380">
    <property type="protein sequence ID" value="ENSXETP00000024380"/>
    <property type="gene ID" value="ENSXETG00000011148"/>
</dbReference>
<dbReference type="InterPro" id="IPR003582">
    <property type="entry name" value="ShKT_dom"/>
</dbReference>
<evidence type="ECO:0000259" key="6">
    <source>
        <dbReference type="PROSITE" id="PS51670"/>
    </source>
</evidence>
<dbReference type="PaxDb" id="8364-ENSXETP00000040284"/>
<dbReference type="Pfam" id="PF00188">
    <property type="entry name" value="CAP"/>
    <property type="match status" value="1"/>
</dbReference>
<reference evidence="10" key="1">
    <citation type="journal article" date="2002" name="Dev. Dyn.">
        <title>Genetic and genomic tools for Xenopus research: The NIH Xenopus initiative.</title>
        <authorList>
            <person name="Klein S.L."/>
            <person name="Strausberg R.L."/>
            <person name="Wagner L."/>
            <person name="Pontius J."/>
            <person name="Clifton S.W."/>
            <person name="Richardson P."/>
        </authorList>
    </citation>
    <scope>NUCLEOTIDE SEQUENCE</scope>
</reference>
<reference evidence="7" key="2">
    <citation type="submission" date="2005-02" db="EMBL/GenBank/DDBJ databases">
        <authorList>
            <consortium name="NIH - Xenopus Gene Collection (XGC) project"/>
        </authorList>
    </citation>
    <scope>NUCLEOTIDE SEQUENCE [LARGE SCALE MRNA]</scope>
    <source>
        <tissue evidence="7">Whole body</tissue>
    </source>
</reference>
<dbReference type="DNASU" id="594930"/>
<evidence type="ECO:0000256" key="1">
    <source>
        <dbReference type="ARBA" id="ARBA00009923"/>
    </source>
</evidence>
<accession>Q5BL94</accession>
<keyword evidence="9" id="KW-1185">Reference proteome</keyword>
<dbReference type="InterPro" id="IPR042076">
    <property type="entry name" value="Crisp-like_dom"/>
</dbReference>
<dbReference type="PROSITE" id="PS01010">
    <property type="entry name" value="CRISP_2"/>
    <property type="match status" value="1"/>
</dbReference>
<evidence type="ECO:0000313" key="9">
    <source>
        <dbReference type="Proteomes" id="UP000008143"/>
    </source>
</evidence>
<proteinExistence type="evidence at transcript level"/>
<dbReference type="PANTHER" id="PTHR10334">
    <property type="entry name" value="CYSTEINE-RICH SECRETORY PROTEIN-RELATED"/>
    <property type="match status" value="1"/>
</dbReference>
<protein>
    <submittedName>
        <fullName evidence="8 10">Crisp-like</fullName>
    </submittedName>
    <submittedName>
        <fullName evidence="7">MGC108118 protein</fullName>
    </submittedName>
</protein>
<name>Q5BL94_XENTR</name>
<dbReference type="RefSeq" id="NP_001025526.1">
    <property type="nucleotide sequence ID" value="NM_001030355.1"/>
</dbReference>
<evidence type="ECO:0000313" key="10">
    <source>
        <dbReference type="RefSeq" id="NP_001025526.1"/>
    </source>
</evidence>
<dbReference type="AGR" id="Xenbase:XB-GENE-5768874"/>
<dbReference type="CDD" id="cd05383">
    <property type="entry name" value="CAP_CRISP"/>
    <property type="match status" value="1"/>
</dbReference>
<dbReference type="CTD" id="594930"/>
<organism evidence="7">
    <name type="scientific">Xenopus tropicalis</name>
    <name type="common">Western clawed frog</name>
    <name type="synonym">Silurana tropicalis</name>
    <dbReference type="NCBI Taxonomy" id="8364"/>
    <lineage>
        <taxon>Eukaryota</taxon>
        <taxon>Metazoa</taxon>
        <taxon>Chordata</taxon>
        <taxon>Craniata</taxon>
        <taxon>Vertebrata</taxon>
        <taxon>Euteleostomi</taxon>
        <taxon>Amphibia</taxon>
        <taxon>Batrachia</taxon>
        <taxon>Anura</taxon>
        <taxon>Pipoidea</taxon>
        <taxon>Pipidae</taxon>
        <taxon>Xenopodinae</taxon>
        <taxon>Xenopus</taxon>
        <taxon>Silurana</taxon>
    </lineage>
</organism>
<dbReference type="InterPro" id="IPR014044">
    <property type="entry name" value="CAP_dom"/>
</dbReference>
<accession>F7C0Q8</accession>
<dbReference type="Pfam" id="PF08562">
    <property type="entry name" value="Crisp"/>
    <property type="match status" value="1"/>
</dbReference>
<evidence type="ECO:0000256" key="4">
    <source>
        <dbReference type="SAM" id="MobiDB-lite"/>
    </source>
</evidence>
<dbReference type="GO" id="GO:0005615">
    <property type="term" value="C:extracellular space"/>
    <property type="evidence" value="ECO:0000318"/>
    <property type="project" value="GO_Central"/>
</dbReference>
<dbReference type="InterPro" id="IPR034117">
    <property type="entry name" value="SCP_CRISP"/>
</dbReference>
<dbReference type="EMBL" id="BC090555">
    <property type="protein sequence ID" value="AAH90555.1"/>
    <property type="molecule type" value="mRNA"/>
</dbReference>
<dbReference type="GeneTree" id="ENSGT00940000156439"/>
<dbReference type="Proteomes" id="UP000008143">
    <property type="component" value="Chromosome 5"/>
</dbReference>
<dbReference type="PROSITE" id="PS51670">
    <property type="entry name" value="SHKT"/>
    <property type="match status" value="1"/>
</dbReference>
<dbReference type="OrthoDB" id="737510at2759"/>
<evidence type="ECO:0000313" key="8">
    <source>
        <dbReference type="Ensembl" id="ENSXETP00000024380"/>
    </source>
</evidence>
<reference evidence="8" key="3">
    <citation type="journal article" date="2010" name="Science">
        <title>The genome of the Western clawed frog Xenopus tropicalis.</title>
        <authorList>
            <person name="Hellsten U."/>
            <person name="Harland R.M."/>
            <person name="Gilchrist M.J."/>
            <person name="Hendrix D."/>
            <person name="Jurka J."/>
            <person name="Kapitonov V."/>
            <person name="Ovcharenko I."/>
            <person name="Putnam N.H."/>
            <person name="Shu S."/>
            <person name="Taher L."/>
            <person name="Blitz I.L."/>
            <person name="Blumberg B."/>
            <person name="Dichmann D.S."/>
            <person name="Dubchak I."/>
            <person name="Amaya E."/>
            <person name="Detter J.C."/>
            <person name="Fletcher R."/>
            <person name="Gerhard D.S."/>
            <person name="Goodstein D."/>
            <person name="Graves T."/>
            <person name="Grigoriev I.V."/>
            <person name="Grimwood J."/>
            <person name="Kawashima T."/>
            <person name="Lindquist E."/>
            <person name="Lucas S.M."/>
            <person name="Mead P.E."/>
            <person name="Mitros T."/>
            <person name="Ogino H."/>
            <person name="Ohta Y."/>
            <person name="Poliakov A.V."/>
            <person name="Pollet N."/>
            <person name="Robert J."/>
            <person name="Salamov A."/>
            <person name="Sater A.K."/>
            <person name="Schmutz J."/>
            <person name="Terry A."/>
            <person name="Vize P.D."/>
            <person name="Warren W.C."/>
            <person name="Wells D."/>
            <person name="Wills A."/>
            <person name="Wilson R.K."/>
            <person name="Zimmerman L.B."/>
            <person name="Zorn A.M."/>
            <person name="Grainger R."/>
            <person name="Grammer T."/>
            <person name="Khokha M.K."/>
            <person name="Richardson P.M."/>
            <person name="Rokhsar D.S."/>
        </authorList>
    </citation>
    <scope>NUCLEOTIDE SEQUENCE [LARGE SCALE GENOMIC DNA]</scope>
    <source>
        <strain evidence="8">Nigerian</strain>
    </source>
</reference>
<dbReference type="SMART" id="SM00198">
    <property type="entry name" value="SCP"/>
    <property type="match status" value="1"/>
</dbReference>
<evidence type="ECO:0000256" key="2">
    <source>
        <dbReference type="ARBA" id="ARBA00023157"/>
    </source>
</evidence>
<reference evidence="8" key="4">
    <citation type="submission" date="2011-06" db="UniProtKB">
        <authorList>
            <consortium name="Ensembl"/>
        </authorList>
    </citation>
    <scope>IDENTIFICATION</scope>
</reference>
<dbReference type="Reactome" id="R-XTR-6798695">
    <property type="pathway name" value="Neutrophil degranulation"/>
</dbReference>
<dbReference type="AlphaFoldDB" id="Q5BL94"/>
<keyword evidence="5 10" id="KW-0732">Signal</keyword>
<dbReference type="InterPro" id="IPR018244">
    <property type="entry name" value="Allrgn_V5/Tpx1_CS"/>
</dbReference>
<dbReference type="OMA" id="NAPACYQ"/>
<feature type="signal peptide" evidence="5">
    <location>
        <begin position="1"/>
        <end position="18"/>
    </location>
</feature>
<gene>
    <name evidence="8 10 11" type="primary">crispl</name>
    <name evidence="7" type="synonym">MGC108118</name>
    <name evidence="11" type="synonym">mgc108118</name>
</gene>
<dbReference type="InterPro" id="IPR001283">
    <property type="entry name" value="CRISP-related"/>
</dbReference>
<reference evidence="10" key="5">
    <citation type="submission" date="2025-04" db="UniProtKB">
        <authorList>
            <consortium name="RefSeq"/>
        </authorList>
    </citation>
    <scope>IDENTIFICATION</scope>
</reference>
<dbReference type="Gene3D" id="1.10.10.740">
    <property type="entry name" value="Crisp domain"/>
    <property type="match status" value="1"/>
</dbReference>
<dbReference type="GeneID" id="594930"/>
<evidence type="ECO:0000256" key="5">
    <source>
        <dbReference type="SAM" id="SignalP"/>
    </source>
</evidence>
<dbReference type="KEGG" id="xtr:594930"/>
<comment type="similarity">
    <text evidence="1">Belongs to the CRISP family.</text>
</comment>
<dbReference type="InterPro" id="IPR013871">
    <property type="entry name" value="Cysteine_rich_secretory"/>
</dbReference>
<feature type="chain" id="PRO_5033206252" evidence="5 10">
    <location>
        <begin position="19"/>
        <end position="314"/>
    </location>
</feature>
<dbReference type="SUPFAM" id="SSF57546">
    <property type="entry name" value="Crisp domain-like"/>
    <property type="match status" value="1"/>
</dbReference>
<dbReference type="SUPFAM" id="SSF55797">
    <property type="entry name" value="PR-1-like"/>
    <property type="match status" value="1"/>
</dbReference>
<dbReference type="Xenbase" id="XB-GENE-5768874">
    <property type="gene designation" value="crispl"/>
</dbReference>
<evidence type="ECO:0000313" key="11">
    <source>
        <dbReference type="Xenbase" id="XB-GENE-5768874"/>
    </source>
</evidence>
<feature type="region of interest" description="Disordered" evidence="4">
    <location>
        <begin position="59"/>
        <end position="79"/>
    </location>
</feature>
<dbReference type="PRINTS" id="PR00837">
    <property type="entry name" value="V5TPXLIKE"/>
</dbReference>
<sequence length="314" mass="35007">MIPIVILCLSICFQYSATESEEELLTTNHPLARHQVSTFPQNPNKREIAWIPTAAPFSDYGNDTTQHPAGGSRRKRAGGRKITIPPENIEKMKNVPFSALSTDLESNRQSILNVHNELRRNANPPPSNMLKMVWSDLAAKSAAKWANSCKQYHSLKPERTIPGFSCGENLFMASYKASWEDVIRAFYSEIEDFLYGKGAKEVGLQILHFTQVMWFSSWLVGCAAAQCPITDHSLEFYFVCHYAPAGNYGNVGIPYKTGKPCEDCKSSCENGLCTNGCNFQNKFSNCDTPDTHCDTDPTAKNDCPATCNCLKEIH</sequence>
<keyword evidence="2" id="KW-1015">Disulfide bond</keyword>
<dbReference type="FunFam" id="3.40.33.10:FF:000005">
    <property type="entry name" value="Cysteine-rich secretory protein 2"/>
    <property type="match status" value="1"/>
</dbReference>